<evidence type="ECO:0000313" key="2">
    <source>
        <dbReference type="EMBL" id="VDK83870.1"/>
    </source>
</evidence>
<accession>A0A182EFG9</accession>
<evidence type="ECO:0000313" key="3">
    <source>
        <dbReference type="Proteomes" id="UP000271087"/>
    </source>
</evidence>
<sequence>MVHGVRAGVSLTSGLVLGVLLSVLFFLPDELIPPGKLDEESSSDHWQVIIKKAAVTTTNGQSQIRK</sequence>
<evidence type="ECO:0000313" key="4">
    <source>
        <dbReference type="WBParaSite" id="nOo.2.0.1.t06835-RA"/>
    </source>
</evidence>
<name>A0A182EFG9_ONCOC</name>
<keyword evidence="3" id="KW-1185">Reference proteome</keyword>
<dbReference type="WBParaSite" id="nOo.2.0.1.t06835-RA">
    <property type="protein sequence ID" value="nOo.2.0.1.t06835-RA"/>
    <property type="gene ID" value="nOo.2.0.1.g06835"/>
</dbReference>
<dbReference type="AlphaFoldDB" id="A0A182EFG9"/>
<organism evidence="4">
    <name type="scientific">Onchocerca ochengi</name>
    <name type="common">Filarial nematode worm</name>
    <dbReference type="NCBI Taxonomy" id="42157"/>
    <lineage>
        <taxon>Eukaryota</taxon>
        <taxon>Metazoa</taxon>
        <taxon>Ecdysozoa</taxon>
        <taxon>Nematoda</taxon>
        <taxon>Chromadorea</taxon>
        <taxon>Rhabditida</taxon>
        <taxon>Spirurina</taxon>
        <taxon>Spiruromorpha</taxon>
        <taxon>Filarioidea</taxon>
        <taxon>Onchocercidae</taxon>
        <taxon>Onchocerca</taxon>
    </lineage>
</organism>
<dbReference type="Proteomes" id="UP000271087">
    <property type="component" value="Unassembled WGS sequence"/>
</dbReference>
<gene>
    <name evidence="2" type="ORF">NOO_LOCUS6835</name>
</gene>
<evidence type="ECO:0000256" key="1">
    <source>
        <dbReference type="SAM" id="Phobius"/>
    </source>
</evidence>
<dbReference type="STRING" id="42157.A0A182EFG9"/>
<reference evidence="4" key="1">
    <citation type="submission" date="2016-06" db="UniProtKB">
        <authorList>
            <consortium name="WormBaseParasite"/>
        </authorList>
    </citation>
    <scope>IDENTIFICATION</scope>
</reference>
<proteinExistence type="predicted"/>
<feature type="transmembrane region" description="Helical" evidence="1">
    <location>
        <begin position="7"/>
        <end position="27"/>
    </location>
</feature>
<keyword evidence="1" id="KW-0812">Transmembrane</keyword>
<protein>
    <submittedName>
        <fullName evidence="4">MFS domain-containing protein</fullName>
    </submittedName>
</protein>
<keyword evidence="1" id="KW-0472">Membrane</keyword>
<dbReference type="EMBL" id="UYRW01002234">
    <property type="protein sequence ID" value="VDK83870.1"/>
    <property type="molecule type" value="Genomic_DNA"/>
</dbReference>
<keyword evidence="1" id="KW-1133">Transmembrane helix</keyword>
<reference evidence="2 3" key="2">
    <citation type="submission" date="2018-08" db="EMBL/GenBank/DDBJ databases">
        <authorList>
            <person name="Laetsch R D."/>
            <person name="Stevens L."/>
            <person name="Kumar S."/>
            <person name="Blaxter L. M."/>
        </authorList>
    </citation>
    <scope>NUCLEOTIDE SEQUENCE [LARGE SCALE GENOMIC DNA]</scope>
</reference>